<evidence type="ECO:0000313" key="8">
    <source>
        <dbReference type="EMBL" id="KAK6923705.1"/>
    </source>
</evidence>
<dbReference type="InterPro" id="IPR014729">
    <property type="entry name" value="Rossmann-like_a/b/a_fold"/>
</dbReference>
<evidence type="ECO:0000256" key="2">
    <source>
        <dbReference type="ARBA" id="ARBA00022741"/>
    </source>
</evidence>
<evidence type="ECO:0000256" key="4">
    <source>
        <dbReference type="ARBA" id="ARBA00022840"/>
    </source>
</evidence>
<organism evidence="8 9">
    <name type="scientific">Dillenia turbinata</name>
    <dbReference type="NCBI Taxonomy" id="194707"/>
    <lineage>
        <taxon>Eukaryota</taxon>
        <taxon>Viridiplantae</taxon>
        <taxon>Streptophyta</taxon>
        <taxon>Embryophyta</taxon>
        <taxon>Tracheophyta</taxon>
        <taxon>Spermatophyta</taxon>
        <taxon>Magnoliopsida</taxon>
        <taxon>eudicotyledons</taxon>
        <taxon>Gunneridae</taxon>
        <taxon>Pentapetalae</taxon>
        <taxon>Dilleniales</taxon>
        <taxon>Dilleniaceae</taxon>
        <taxon>Dillenia</taxon>
    </lineage>
</organism>
<dbReference type="GO" id="GO:0005524">
    <property type="term" value="F:ATP binding"/>
    <property type="evidence" value="ECO:0007669"/>
    <property type="project" value="UniProtKB-UniRule"/>
</dbReference>
<dbReference type="Pfam" id="PF00069">
    <property type="entry name" value="Pkinase"/>
    <property type="match status" value="1"/>
</dbReference>
<feature type="domain" description="Protein kinase" evidence="7">
    <location>
        <begin position="424"/>
        <end position="703"/>
    </location>
</feature>
<dbReference type="AlphaFoldDB" id="A0AAN8UXI4"/>
<dbReference type="Gene3D" id="3.30.200.20">
    <property type="entry name" value="Phosphorylase Kinase, domain 1"/>
    <property type="match status" value="1"/>
</dbReference>
<dbReference type="FunFam" id="3.40.50.620:FF:000177">
    <property type="entry name" value="probable receptor-like serine/threonine-protein kinase At5g57670"/>
    <property type="match status" value="1"/>
</dbReference>
<keyword evidence="2 5" id="KW-0547">Nucleotide-binding</keyword>
<accession>A0AAN8UXI4</accession>
<dbReference type="FunFam" id="1.10.510.10:FF:000284">
    <property type="entry name" value="Putative receptor-like serine/threonine-protein kinase"/>
    <property type="match status" value="1"/>
</dbReference>
<reference evidence="8 9" key="1">
    <citation type="submission" date="2023-12" db="EMBL/GenBank/DDBJ databases">
        <title>A high-quality genome assembly for Dillenia turbinata (Dilleniales).</title>
        <authorList>
            <person name="Chanderbali A."/>
        </authorList>
    </citation>
    <scope>NUCLEOTIDE SEQUENCE [LARGE SCALE GENOMIC DNA]</scope>
    <source>
        <strain evidence="8">LSX21</strain>
        <tissue evidence="8">Leaf</tissue>
    </source>
</reference>
<dbReference type="InterPro" id="IPR046958">
    <property type="entry name" value="RBK1/2/STUNTED"/>
</dbReference>
<dbReference type="Gene3D" id="3.40.50.620">
    <property type="entry name" value="HUPs"/>
    <property type="match status" value="1"/>
</dbReference>
<dbReference type="InterPro" id="IPR008271">
    <property type="entry name" value="Ser/Thr_kinase_AS"/>
</dbReference>
<dbReference type="PROSITE" id="PS00108">
    <property type="entry name" value="PROTEIN_KINASE_ST"/>
    <property type="match status" value="1"/>
</dbReference>
<dbReference type="InterPro" id="IPR000719">
    <property type="entry name" value="Prot_kinase_dom"/>
</dbReference>
<comment type="caution">
    <text evidence="8">The sequence shown here is derived from an EMBL/GenBank/DDBJ whole genome shotgun (WGS) entry which is preliminary data.</text>
</comment>
<feature type="binding site" evidence="5">
    <location>
        <position position="452"/>
    </location>
    <ligand>
        <name>ATP</name>
        <dbReference type="ChEBI" id="CHEBI:30616"/>
    </ligand>
</feature>
<dbReference type="FunFam" id="3.30.200.20:FF:000268">
    <property type="entry name" value="probable receptor-like serine/threonine-protein kinase At5g57670"/>
    <property type="match status" value="1"/>
</dbReference>
<proteinExistence type="predicted"/>
<keyword evidence="4 5" id="KW-0067">ATP-binding</keyword>
<keyword evidence="3 8" id="KW-0418">Kinase</keyword>
<evidence type="ECO:0000256" key="1">
    <source>
        <dbReference type="ARBA" id="ARBA00022679"/>
    </source>
</evidence>
<dbReference type="Gene3D" id="1.10.510.10">
    <property type="entry name" value="Transferase(Phosphotransferase) domain 1"/>
    <property type="match status" value="1"/>
</dbReference>
<evidence type="ECO:0000256" key="6">
    <source>
        <dbReference type="SAM" id="MobiDB-lite"/>
    </source>
</evidence>
<feature type="region of interest" description="Disordered" evidence="6">
    <location>
        <begin position="1"/>
        <end position="25"/>
    </location>
</feature>
<evidence type="ECO:0000259" key="7">
    <source>
        <dbReference type="PROSITE" id="PS50011"/>
    </source>
</evidence>
<dbReference type="PROSITE" id="PS00107">
    <property type="entry name" value="PROTEIN_KINASE_ATP"/>
    <property type="match status" value="1"/>
</dbReference>
<gene>
    <name evidence="8" type="ORF">RJ641_009905</name>
</gene>
<evidence type="ECO:0000313" key="9">
    <source>
        <dbReference type="Proteomes" id="UP001370490"/>
    </source>
</evidence>
<protein>
    <submittedName>
        <fullName evidence="8">Protein kinase domain</fullName>
    </submittedName>
</protein>
<dbReference type="Proteomes" id="UP001370490">
    <property type="component" value="Unassembled WGS sequence"/>
</dbReference>
<keyword evidence="1" id="KW-0808">Transferase</keyword>
<sequence length="771" mass="85698">MKLLNNVAMNRREDEGEGEGGGGGRTVVVGMRLDKRSRELLTWALVKVAQSGDRVIALHVLRPPTFERTNRNCRATSSLISLVNTFNSVLSVYEGFCHLKQVDLKLKVCRGSSTSQTIVNEANFYEAATVVVGISSTCRTIRSNVSVAKYCARNLPKDFCILAVENGKIVFKREATRETHKDNRDQKNIVQLIHRSLSSKSRSSNDDVHFALGGNLKSGDCKKKSLAGNCLSCASSTVLPGPFKEESQCNSLAIVPVEEIQNDNSLQGSPRNISLQNSLGVCGRESGDNNSLSLMPTPLHDDSCRNSSKSRHHKSGWTFLRRVFLVNHDHSRTTKSSVVKRVLRLPSRTSFALVYPDQRNNSHDQIEHPSGETSAIVPVDSDASPSPLCDSVKGIPKELENFHERFSLCRLFQYQELLSATSNFIPENLVGKGGSSQVYKGILLDGRELAIKVLKSSADVMQEFISEVEIITTLNHKNITSLFGFCFEDKNLVLVYDYLPRGSLEENLHGNKKDDSTFGWEVRYKVALGIAEALDYLHNECSKPVIHRDVKSSNILISSDFEPQLSDFGLAMWESAASSNITCDDVAGTFGYLAPEYFMHGKVNHKTDVYAYGVVLLELLSGRKPINNKYPKGQENLVMWAKQIFKDGKVCQLLDPSLGCNFDHDQIERLVLAARLCITDEPLYRPKISQIVMLLQGDAEGIMWARQRVSASEELDSLDSQPLPNNIQAHLNLALLDLEDSSFSNGSIEHNVSVEDYLQGRWSRSSSFDQA</sequence>
<dbReference type="PANTHER" id="PTHR47987">
    <property type="entry name" value="OS08G0249100 PROTEIN"/>
    <property type="match status" value="1"/>
</dbReference>
<dbReference type="PANTHER" id="PTHR47987:SF5">
    <property type="entry name" value="PROTEIN KINASE DOMAIN-CONTAINING PROTEIN"/>
    <property type="match status" value="1"/>
</dbReference>
<dbReference type="SUPFAM" id="SSF52402">
    <property type="entry name" value="Adenine nucleotide alpha hydrolases-like"/>
    <property type="match status" value="1"/>
</dbReference>
<dbReference type="GO" id="GO:0004672">
    <property type="term" value="F:protein kinase activity"/>
    <property type="evidence" value="ECO:0007669"/>
    <property type="project" value="InterPro"/>
</dbReference>
<dbReference type="CDD" id="cd00293">
    <property type="entry name" value="USP-like"/>
    <property type="match status" value="1"/>
</dbReference>
<evidence type="ECO:0000256" key="3">
    <source>
        <dbReference type="ARBA" id="ARBA00022777"/>
    </source>
</evidence>
<dbReference type="SMART" id="SM00220">
    <property type="entry name" value="S_TKc"/>
    <property type="match status" value="1"/>
</dbReference>
<evidence type="ECO:0000256" key="5">
    <source>
        <dbReference type="PROSITE-ProRule" id="PRU10141"/>
    </source>
</evidence>
<dbReference type="InterPro" id="IPR011009">
    <property type="entry name" value="Kinase-like_dom_sf"/>
</dbReference>
<keyword evidence="9" id="KW-1185">Reference proteome</keyword>
<dbReference type="SUPFAM" id="SSF56112">
    <property type="entry name" value="Protein kinase-like (PK-like)"/>
    <property type="match status" value="1"/>
</dbReference>
<name>A0AAN8UXI4_9MAGN</name>
<dbReference type="InterPro" id="IPR017441">
    <property type="entry name" value="Protein_kinase_ATP_BS"/>
</dbReference>
<dbReference type="EMBL" id="JBAMMX010000017">
    <property type="protein sequence ID" value="KAK6923705.1"/>
    <property type="molecule type" value="Genomic_DNA"/>
</dbReference>
<dbReference type="PROSITE" id="PS50011">
    <property type="entry name" value="PROTEIN_KINASE_DOM"/>
    <property type="match status" value="1"/>
</dbReference>